<evidence type="ECO:0000256" key="9">
    <source>
        <dbReference type="SAM" id="Phobius"/>
    </source>
</evidence>
<evidence type="ECO:0000259" key="10">
    <source>
        <dbReference type="PROSITE" id="PS50893"/>
    </source>
</evidence>
<feature type="transmembrane region" description="Helical" evidence="9">
    <location>
        <begin position="273"/>
        <end position="301"/>
    </location>
</feature>
<dbReference type="SMART" id="SM00382">
    <property type="entry name" value="AAA"/>
    <property type="match status" value="1"/>
</dbReference>
<dbReference type="AlphaFoldDB" id="A0A6B1DCR7"/>
<keyword evidence="7 9" id="KW-0472">Membrane</keyword>
<dbReference type="Pfam" id="PF00005">
    <property type="entry name" value="ABC_tran"/>
    <property type="match status" value="1"/>
</dbReference>
<feature type="transmembrane region" description="Helical" evidence="9">
    <location>
        <begin position="163"/>
        <end position="187"/>
    </location>
</feature>
<evidence type="ECO:0000256" key="6">
    <source>
        <dbReference type="ARBA" id="ARBA00022989"/>
    </source>
</evidence>
<protein>
    <submittedName>
        <fullName evidence="12">ABC transporter ATP-binding protein</fullName>
    </submittedName>
</protein>
<dbReference type="InterPro" id="IPR027417">
    <property type="entry name" value="P-loop_NTPase"/>
</dbReference>
<dbReference type="GO" id="GO:0016887">
    <property type="term" value="F:ATP hydrolysis activity"/>
    <property type="evidence" value="ECO:0007669"/>
    <property type="project" value="InterPro"/>
</dbReference>
<evidence type="ECO:0000256" key="3">
    <source>
        <dbReference type="ARBA" id="ARBA00022692"/>
    </source>
</evidence>
<feature type="compositionally biased region" description="Low complexity" evidence="8">
    <location>
        <begin position="7"/>
        <end position="23"/>
    </location>
</feature>
<dbReference type="GO" id="GO:0005524">
    <property type="term" value="F:ATP binding"/>
    <property type="evidence" value="ECO:0007669"/>
    <property type="project" value="UniProtKB-KW"/>
</dbReference>
<dbReference type="Gene3D" id="1.20.1560.10">
    <property type="entry name" value="ABC transporter type 1, transmembrane domain"/>
    <property type="match status" value="1"/>
</dbReference>
<dbReference type="CDD" id="cd07346">
    <property type="entry name" value="ABC_6TM_exporters"/>
    <property type="match status" value="1"/>
</dbReference>
<dbReference type="Gene3D" id="3.40.50.300">
    <property type="entry name" value="P-loop containing nucleotide triphosphate hydrolases"/>
    <property type="match status" value="1"/>
</dbReference>
<evidence type="ECO:0000256" key="7">
    <source>
        <dbReference type="ARBA" id="ARBA00023136"/>
    </source>
</evidence>
<evidence type="ECO:0000259" key="11">
    <source>
        <dbReference type="PROSITE" id="PS50929"/>
    </source>
</evidence>
<sequence>MTESTLTGSPSTETTASTATKSTAAAGSEEINLLTGFKLMLPFARTGWKAFSAAAVLSTISSLAMLGPFWAIYRAVDDVVSGEATRDGLLFYAALTAVFLILQYALAAASEWTSHHGAYATLEQLRLRIGERLGHVPLGFLTSKRSGQIQRVLSDDIERLELFLAHIVPDAVSSFTSMLFLIIWLFVVEWRMALVSLVVVVIALPIMGIGVRIGSGKLSEYTRSMARMNSSIVEFIRAMPIVRTFNGTGRVFGETKAAIDDAAKYEADWGREFLPLFTVFYVLVTSPVLTIIPFGLLFWHLGIIDTSSLLFFFIAGLGFTLPLIRLLHVMTTMAHIGLGARLVRELDEADVLPQARETAFVDGARIEVIDVGFSYENGAGPSRQVLQGITFTAEPGTVTAIVGPSGAGKSTLARLIARFWDVEQGAIRIGGVDIRDMPMVQLMDQVAFVFQETFLFNDSVAANLRLAKPDATDEEVVDAAKAARAHEFISALPQGYETSLCEAGDRLSGGERQRLAIARAVIKQAPIIILDEATAFADPENEVALQEAVDGLAEGRTVIIIAHRLSTVAGADQTIVLDEGRIVEHGRHKELIEQGGLYAQMWEAFSSASQIALTAVQATEPALTGEGVAA</sequence>
<evidence type="ECO:0000256" key="8">
    <source>
        <dbReference type="SAM" id="MobiDB-lite"/>
    </source>
</evidence>
<name>A0A6B1DCR7_9CHLR</name>
<reference evidence="12" key="1">
    <citation type="submission" date="2019-09" db="EMBL/GenBank/DDBJ databases">
        <title>Characterisation of the sponge microbiome using genome-centric metagenomics.</title>
        <authorList>
            <person name="Engelberts J.P."/>
            <person name="Robbins S.J."/>
            <person name="De Goeij J.M."/>
            <person name="Aranda M."/>
            <person name="Bell S.C."/>
            <person name="Webster N.S."/>
        </authorList>
    </citation>
    <scope>NUCLEOTIDE SEQUENCE</scope>
    <source>
        <strain evidence="12">SB0661_bin_32</strain>
    </source>
</reference>
<proteinExistence type="predicted"/>
<feature type="transmembrane region" description="Helical" evidence="9">
    <location>
        <begin position="89"/>
        <end position="107"/>
    </location>
</feature>
<dbReference type="InterPro" id="IPR003593">
    <property type="entry name" value="AAA+_ATPase"/>
</dbReference>
<feature type="transmembrane region" description="Helical" evidence="9">
    <location>
        <begin position="307"/>
        <end position="327"/>
    </location>
</feature>
<dbReference type="PANTHER" id="PTHR43394">
    <property type="entry name" value="ATP-DEPENDENT PERMEASE MDL1, MITOCHONDRIAL"/>
    <property type="match status" value="1"/>
</dbReference>
<dbReference type="InterPro" id="IPR017871">
    <property type="entry name" value="ABC_transporter-like_CS"/>
</dbReference>
<dbReference type="SUPFAM" id="SSF90123">
    <property type="entry name" value="ABC transporter transmembrane region"/>
    <property type="match status" value="1"/>
</dbReference>
<dbReference type="EMBL" id="VXMH01000117">
    <property type="protein sequence ID" value="MYC97426.1"/>
    <property type="molecule type" value="Genomic_DNA"/>
</dbReference>
<organism evidence="12">
    <name type="scientific">Caldilineaceae bacterium SB0661_bin_32</name>
    <dbReference type="NCBI Taxonomy" id="2605255"/>
    <lineage>
        <taxon>Bacteria</taxon>
        <taxon>Bacillati</taxon>
        <taxon>Chloroflexota</taxon>
        <taxon>Caldilineae</taxon>
        <taxon>Caldilineales</taxon>
        <taxon>Caldilineaceae</taxon>
    </lineage>
</organism>
<dbReference type="FunFam" id="3.40.50.300:FF:000287">
    <property type="entry name" value="Multidrug ABC transporter ATP-binding protein"/>
    <property type="match status" value="1"/>
</dbReference>
<feature type="domain" description="ABC transmembrane type-1" evidence="11">
    <location>
        <begin position="53"/>
        <end position="335"/>
    </location>
</feature>
<evidence type="ECO:0000313" key="12">
    <source>
        <dbReference type="EMBL" id="MYC97426.1"/>
    </source>
</evidence>
<dbReference type="PROSITE" id="PS50893">
    <property type="entry name" value="ABC_TRANSPORTER_2"/>
    <property type="match status" value="1"/>
</dbReference>
<accession>A0A6B1DCR7</accession>
<dbReference type="InterPro" id="IPR039421">
    <property type="entry name" value="Type_1_exporter"/>
</dbReference>
<dbReference type="PROSITE" id="PS00211">
    <property type="entry name" value="ABC_TRANSPORTER_1"/>
    <property type="match status" value="1"/>
</dbReference>
<keyword evidence="5 12" id="KW-0067">ATP-binding</keyword>
<feature type="domain" description="ABC transporter" evidence="10">
    <location>
        <begin position="366"/>
        <end position="604"/>
    </location>
</feature>
<feature type="transmembrane region" description="Helical" evidence="9">
    <location>
        <begin position="50"/>
        <end position="73"/>
    </location>
</feature>
<dbReference type="InterPro" id="IPR003439">
    <property type="entry name" value="ABC_transporter-like_ATP-bd"/>
</dbReference>
<dbReference type="InterPro" id="IPR011527">
    <property type="entry name" value="ABC1_TM_dom"/>
</dbReference>
<evidence type="ECO:0000256" key="4">
    <source>
        <dbReference type="ARBA" id="ARBA00022741"/>
    </source>
</evidence>
<evidence type="ECO:0000256" key="5">
    <source>
        <dbReference type="ARBA" id="ARBA00022840"/>
    </source>
</evidence>
<keyword evidence="4" id="KW-0547">Nucleotide-binding</keyword>
<keyword evidence="2" id="KW-0813">Transport</keyword>
<dbReference type="GO" id="GO:0015421">
    <property type="term" value="F:ABC-type oligopeptide transporter activity"/>
    <property type="evidence" value="ECO:0007669"/>
    <property type="project" value="TreeGrafter"/>
</dbReference>
<comment type="subcellular location">
    <subcellularLocation>
        <location evidence="1">Cell membrane</location>
        <topology evidence="1">Multi-pass membrane protein</topology>
    </subcellularLocation>
</comment>
<feature type="transmembrane region" description="Helical" evidence="9">
    <location>
        <begin position="193"/>
        <end position="215"/>
    </location>
</feature>
<keyword evidence="6 9" id="KW-1133">Transmembrane helix</keyword>
<dbReference type="PANTHER" id="PTHR43394:SF1">
    <property type="entry name" value="ATP-BINDING CASSETTE SUB-FAMILY B MEMBER 10, MITOCHONDRIAL"/>
    <property type="match status" value="1"/>
</dbReference>
<dbReference type="Pfam" id="PF00664">
    <property type="entry name" value="ABC_membrane"/>
    <property type="match status" value="1"/>
</dbReference>
<feature type="region of interest" description="Disordered" evidence="8">
    <location>
        <begin position="1"/>
        <end position="23"/>
    </location>
</feature>
<dbReference type="InterPro" id="IPR036640">
    <property type="entry name" value="ABC1_TM_sf"/>
</dbReference>
<evidence type="ECO:0000256" key="2">
    <source>
        <dbReference type="ARBA" id="ARBA00022448"/>
    </source>
</evidence>
<keyword evidence="3 9" id="KW-0812">Transmembrane</keyword>
<dbReference type="PROSITE" id="PS50929">
    <property type="entry name" value="ABC_TM1F"/>
    <property type="match status" value="1"/>
</dbReference>
<dbReference type="GO" id="GO:0005886">
    <property type="term" value="C:plasma membrane"/>
    <property type="evidence" value="ECO:0007669"/>
    <property type="project" value="UniProtKB-SubCell"/>
</dbReference>
<gene>
    <name evidence="12" type="ORF">F4X14_20935</name>
</gene>
<evidence type="ECO:0000256" key="1">
    <source>
        <dbReference type="ARBA" id="ARBA00004651"/>
    </source>
</evidence>
<comment type="caution">
    <text evidence="12">The sequence shown here is derived from an EMBL/GenBank/DDBJ whole genome shotgun (WGS) entry which is preliminary data.</text>
</comment>
<dbReference type="SUPFAM" id="SSF52540">
    <property type="entry name" value="P-loop containing nucleoside triphosphate hydrolases"/>
    <property type="match status" value="1"/>
</dbReference>